<feature type="signal peptide" evidence="1">
    <location>
        <begin position="1"/>
        <end position="18"/>
    </location>
</feature>
<dbReference type="InterPro" id="IPR029045">
    <property type="entry name" value="ClpP/crotonase-like_dom_sf"/>
</dbReference>
<sequence>MRYRLILAALLMCVPSLARPQAEVPAASEPTSMRFEWMREGPARACGSTCREWISASGPITADTAKDFETFLEGRDAKGATVVLDSGGGAVNASLELGRKFRELEIRTTVGRSVRLSGANSKRAKIANDGECASMCVFVMLGGVHRTVPAEARMSVHQIWPGNKRGDSSAESYTAEELVRIQRDVGRIASYTVEMGGDIGLFELAMKIPPWERLRSLSQAEMRRLRLQMLDTVAESASSGATAPVRPAPVTERSVGTDRGWTFADGRLSRRHAITWEGDEIGQFEVTLACETPGKLRVAYTDNRTIASDAPLRLQDVTLWFGRDRVAMKVQSSETGDAQDLRTSASGIVTVTALERMRDEPANALTIGTRTSDNLRTSIRVGSVGLAKAYEGLAADCRK</sequence>
<evidence type="ECO:0000313" key="3">
    <source>
        <dbReference type="Proteomes" id="UP000236884"/>
    </source>
</evidence>
<proteinExistence type="predicted"/>
<dbReference type="Gene3D" id="3.90.226.10">
    <property type="entry name" value="2-enoyl-CoA Hydratase, Chain A, domain 1"/>
    <property type="match status" value="1"/>
</dbReference>
<dbReference type="SUPFAM" id="SSF52096">
    <property type="entry name" value="ClpP/crotonase"/>
    <property type="match status" value="1"/>
</dbReference>
<evidence type="ECO:0000256" key="1">
    <source>
        <dbReference type="SAM" id="SignalP"/>
    </source>
</evidence>
<dbReference type="AlphaFoldDB" id="A0A0S3PW55"/>
<feature type="chain" id="PRO_5006615681" evidence="1">
    <location>
        <begin position="19"/>
        <end position="399"/>
    </location>
</feature>
<dbReference type="Proteomes" id="UP000236884">
    <property type="component" value="Chromosome"/>
</dbReference>
<dbReference type="EMBL" id="AP014946">
    <property type="protein sequence ID" value="BAT60186.1"/>
    <property type="molecule type" value="Genomic_DNA"/>
</dbReference>
<organism evidence="2 3">
    <name type="scientific">Variibacter gotjawalensis</name>
    <dbReference type="NCBI Taxonomy" id="1333996"/>
    <lineage>
        <taxon>Bacteria</taxon>
        <taxon>Pseudomonadati</taxon>
        <taxon>Pseudomonadota</taxon>
        <taxon>Alphaproteobacteria</taxon>
        <taxon>Hyphomicrobiales</taxon>
        <taxon>Nitrobacteraceae</taxon>
        <taxon>Variibacter</taxon>
    </lineage>
</organism>
<accession>A0A0S3PW55</accession>
<gene>
    <name evidence="2" type="ORF">GJW-30_1_02722</name>
</gene>
<name>A0A0S3PW55_9BRAD</name>
<dbReference type="KEGG" id="vgo:GJW-30_1_02722"/>
<protein>
    <submittedName>
        <fullName evidence="2">Uncharacterized protein</fullName>
    </submittedName>
</protein>
<dbReference type="RefSeq" id="WP_096356174.1">
    <property type="nucleotide sequence ID" value="NZ_JAASRT010000001.1"/>
</dbReference>
<keyword evidence="3" id="KW-1185">Reference proteome</keyword>
<keyword evidence="1" id="KW-0732">Signal</keyword>
<evidence type="ECO:0000313" key="2">
    <source>
        <dbReference type="EMBL" id="BAT60186.1"/>
    </source>
</evidence>
<reference evidence="2 3" key="1">
    <citation type="submission" date="2015-08" db="EMBL/GenBank/DDBJ databases">
        <title>Investigation of the bacterial diversity of lava forest soil.</title>
        <authorList>
            <person name="Lee J.S."/>
        </authorList>
    </citation>
    <scope>NUCLEOTIDE SEQUENCE [LARGE SCALE GENOMIC DNA]</scope>
    <source>
        <strain evidence="2 3">GJW-30</strain>
    </source>
</reference>